<name>A0A830HHK6_9CHLO</name>
<feature type="transmembrane region" description="Helical" evidence="2">
    <location>
        <begin position="156"/>
        <end position="175"/>
    </location>
</feature>
<accession>A0A830HHK6</accession>
<keyword evidence="4" id="KW-1185">Reference proteome</keyword>
<feature type="region of interest" description="Disordered" evidence="1">
    <location>
        <begin position="1"/>
        <end position="34"/>
    </location>
</feature>
<feature type="transmembrane region" description="Helical" evidence="2">
    <location>
        <begin position="58"/>
        <end position="75"/>
    </location>
</feature>
<dbReference type="PANTHER" id="PTHR31134:SF1">
    <property type="entry name" value="TRANSMEMBRANE PROTEIN 128"/>
    <property type="match status" value="1"/>
</dbReference>
<dbReference type="Proteomes" id="UP000660262">
    <property type="component" value="Unassembled WGS sequence"/>
</dbReference>
<keyword evidence="2" id="KW-0472">Membrane</keyword>
<dbReference type="InterPro" id="IPR033579">
    <property type="entry name" value="TMEM128"/>
</dbReference>
<feature type="compositionally biased region" description="Low complexity" evidence="1">
    <location>
        <begin position="7"/>
        <end position="21"/>
    </location>
</feature>
<dbReference type="AlphaFoldDB" id="A0A830HHK6"/>
<evidence type="ECO:0000256" key="2">
    <source>
        <dbReference type="SAM" id="Phobius"/>
    </source>
</evidence>
<comment type="caution">
    <text evidence="3">The sequence shown here is derived from an EMBL/GenBank/DDBJ whole genome shotgun (WGS) entry which is preliminary data.</text>
</comment>
<dbReference type="Pfam" id="PF20479">
    <property type="entry name" value="TMEM128"/>
    <property type="match status" value="1"/>
</dbReference>
<proteinExistence type="predicted"/>
<gene>
    <name evidence="3" type="ORF">PPROV_000479100</name>
</gene>
<evidence type="ECO:0000256" key="1">
    <source>
        <dbReference type="SAM" id="MobiDB-lite"/>
    </source>
</evidence>
<dbReference type="EMBL" id="BNJQ01000011">
    <property type="protein sequence ID" value="GHP06043.1"/>
    <property type="molecule type" value="Genomic_DNA"/>
</dbReference>
<dbReference type="PANTHER" id="PTHR31134">
    <property type="entry name" value="TRANSMEMBRANE PROTEIN 128"/>
    <property type="match status" value="1"/>
</dbReference>
<feature type="transmembrane region" description="Helical" evidence="2">
    <location>
        <begin position="130"/>
        <end position="150"/>
    </location>
</feature>
<keyword evidence="2" id="KW-0812">Transmembrane</keyword>
<evidence type="ECO:0000313" key="3">
    <source>
        <dbReference type="EMBL" id="GHP06043.1"/>
    </source>
</evidence>
<feature type="compositionally biased region" description="Pro residues" evidence="1">
    <location>
        <begin position="22"/>
        <end position="32"/>
    </location>
</feature>
<keyword evidence="2" id="KW-1133">Transmembrane helix</keyword>
<reference evidence="3" key="1">
    <citation type="submission" date="2020-10" db="EMBL/GenBank/DDBJ databases">
        <title>Unveiling of a novel bifunctional photoreceptor, Dualchrome1, isolated from a cosmopolitan green alga.</title>
        <authorList>
            <person name="Suzuki S."/>
            <person name="Kawachi M."/>
        </authorList>
    </citation>
    <scope>NUCLEOTIDE SEQUENCE</scope>
    <source>
        <strain evidence="3">NIES 2893</strain>
    </source>
</reference>
<feature type="transmembrane region" description="Helical" evidence="2">
    <location>
        <begin position="95"/>
        <end position="118"/>
    </location>
</feature>
<evidence type="ECO:0000313" key="4">
    <source>
        <dbReference type="Proteomes" id="UP000660262"/>
    </source>
</evidence>
<sequence>MHRRANASASTSTSAHATPATGHPPPPPPPPQIFDEATTKALLAYAESRQRGSKARRLLETFVWIAVAGAAAWFGDGRRNALALHWEPDARVDDTTLVGFYAIIALQAAIMLYLAVTAPNENWNETHPSACAAGAFLLLAGWATWCGAFWGVFGYAAPFVALVYFSGVVHVLWLFPFNTRRANNNSSSNSSSSNNNNNNNM</sequence>
<protein>
    <submittedName>
        <fullName evidence="3">Uncharacterized protein</fullName>
    </submittedName>
</protein>
<organism evidence="3 4">
    <name type="scientific">Pycnococcus provasolii</name>
    <dbReference type="NCBI Taxonomy" id="41880"/>
    <lineage>
        <taxon>Eukaryota</taxon>
        <taxon>Viridiplantae</taxon>
        <taxon>Chlorophyta</taxon>
        <taxon>Pseudoscourfieldiophyceae</taxon>
        <taxon>Pseudoscourfieldiales</taxon>
        <taxon>Pycnococcaceae</taxon>
        <taxon>Pycnococcus</taxon>
    </lineage>
</organism>